<reference evidence="1" key="3">
    <citation type="submission" date="2025-09" db="UniProtKB">
        <authorList>
            <consortium name="Ensembl"/>
        </authorList>
    </citation>
    <scope>IDENTIFICATION</scope>
</reference>
<evidence type="ECO:0000313" key="1">
    <source>
        <dbReference type="Ensembl" id="ENSLCAP00010002220.1"/>
    </source>
</evidence>
<reference evidence="2" key="1">
    <citation type="submission" date="2015-09" db="EMBL/GenBank/DDBJ databases">
        <authorList>
            <person name="Sai Rama Sridatta P."/>
        </authorList>
    </citation>
    <scope>NUCLEOTIDE SEQUENCE [LARGE SCALE GENOMIC DNA]</scope>
</reference>
<protein>
    <submittedName>
        <fullName evidence="1">Uncharacterized protein</fullName>
    </submittedName>
</protein>
<reference evidence="1" key="2">
    <citation type="submission" date="2025-08" db="UniProtKB">
        <authorList>
            <consortium name="Ensembl"/>
        </authorList>
    </citation>
    <scope>IDENTIFICATION</scope>
</reference>
<dbReference type="Proteomes" id="UP000314980">
    <property type="component" value="Unassembled WGS sequence"/>
</dbReference>
<dbReference type="InParanoid" id="A0A4W6BML5"/>
<sequence length="60" mass="6531">VGVEVETISLGDGGTFLEKGQTCVVHYIDINNRLNTTLPLCKSTCKLQGIQMGPKRPLSR</sequence>
<dbReference type="Ensembl" id="ENSLCAT00010002306.1">
    <property type="protein sequence ID" value="ENSLCAP00010002220.1"/>
    <property type="gene ID" value="ENSLCAG00010001269.1"/>
</dbReference>
<organism evidence="1 2">
    <name type="scientific">Lates calcarifer</name>
    <name type="common">Barramundi</name>
    <name type="synonym">Holocentrus calcarifer</name>
    <dbReference type="NCBI Taxonomy" id="8187"/>
    <lineage>
        <taxon>Eukaryota</taxon>
        <taxon>Metazoa</taxon>
        <taxon>Chordata</taxon>
        <taxon>Craniata</taxon>
        <taxon>Vertebrata</taxon>
        <taxon>Euteleostomi</taxon>
        <taxon>Actinopterygii</taxon>
        <taxon>Neopterygii</taxon>
        <taxon>Teleostei</taxon>
        <taxon>Neoteleostei</taxon>
        <taxon>Acanthomorphata</taxon>
        <taxon>Carangaria</taxon>
        <taxon>Carangaria incertae sedis</taxon>
        <taxon>Centropomidae</taxon>
        <taxon>Lates</taxon>
    </lineage>
</organism>
<dbReference type="AlphaFoldDB" id="A0A4W6BML5"/>
<accession>A0A4W6BML5</accession>
<name>A0A4W6BML5_LATCA</name>
<proteinExistence type="predicted"/>
<evidence type="ECO:0000313" key="2">
    <source>
        <dbReference type="Proteomes" id="UP000314980"/>
    </source>
</evidence>
<keyword evidence="2" id="KW-1185">Reference proteome</keyword>